<evidence type="ECO:0000256" key="9">
    <source>
        <dbReference type="ARBA" id="ARBA00022840"/>
    </source>
</evidence>
<comment type="catalytic activity">
    <reaction evidence="15">
        <text>(R)-mevalonate + ATP = (R)-5-phosphomevalonate + ADP + H(+)</text>
        <dbReference type="Rhea" id="RHEA:17065"/>
        <dbReference type="ChEBI" id="CHEBI:15378"/>
        <dbReference type="ChEBI" id="CHEBI:30616"/>
        <dbReference type="ChEBI" id="CHEBI:36464"/>
        <dbReference type="ChEBI" id="CHEBI:58146"/>
        <dbReference type="ChEBI" id="CHEBI:456216"/>
        <dbReference type="EC" id="2.7.1.36"/>
    </reaction>
    <physiologicalReaction direction="left-to-right" evidence="15">
        <dbReference type="Rhea" id="RHEA:17066"/>
    </physiologicalReaction>
</comment>
<evidence type="ECO:0000256" key="3">
    <source>
        <dbReference type="ARBA" id="ARBA00012103"/>
    </source>
</evidence>
<evidence type="ECO:0000256" key="15">
    <source>
        <dbReference type="ARBA" id="ARBA00029310"/>
    </source>
</evidence>
<comment type="similarity">
    <text evidence="2 17">Belongs to the GHMP kinase family. Mevalonate kinase subfamily.</text>
</comment>
<accession>A0A6A6HUJ1</accession>
<dbReference type="EC" id="2.7.1.36" evidence="3 17"/>
<dbReference type="InterPro" id="IPR014721">
    <property type="entry name" value="Ribsml_uS5_D2-typ_fold_subgr"/>
</dbReference>
<dbReference type="GO" id="GO:0005829">
    <property type="term" value="C:cytosol"/>
    <property type="evidence" value="ECO:0007669"/>
    <property type="project" value="TreeGrafter"/>
</dbReference>
<keyword evidence="9 17" id="KW-0067">ATP-binding</keyword>
<protein>
    <recommendedName>
        <fullName evidence="3 17">Mevalonate kinase</fullName>
        <shortName evidence="17">MK</shortName>
        <ecNumber evidence="3 17">2.7.1.36</ecNumber>
    </recommendedName>
</protein>
<keyword evidence="11 17" id="KW-0756">Sterol biosynthesis</keyword>
<dbReference type="Gene3D" id="3.30.230.10">
    <property type="match status" value="1"/>
</dbReference>
<name>A0A6A6HUJ1_9PLEO</name>
<dbReference type="RefSeq" id="XP_033676432.1">
    <property type="nucleotide sequence ID" value="XM_033831276.1"/>
</dbReference>
<gene>
    <name evidence="20" type="ORF">BU26DRAFT_535366</name>
</gene>
<organism evidence="20 21">
    <name type="scientific">Trematosphaeria pertusa</name>
    <dbReference type="NCBI Taxonomy" id="390896"/>
    <lineage>
        <taxon>Eukaryota</taxon>
        <taxon>Fungi</taxon>
        <taxon>Dikarya</taxon>
        <taxon>Ascomycota</taxon>
        <taxon>Pezizomycotina</taxon>
        <taxon>Dothideomycetes</taxon>
        <taxon>Pleosporomycetidae</taxon>
        <taxon>Pleosporales</taxon>
        <taxon>Massarineae</taxon>
        <taxon>Trematosphaeriaceae</taxon>
        <taxon>Trematosphaeria</taxon>
    </lineage>
</organism>
<reference evidence="20" key="1">
    <citation type="journal article" date="2020" name="Stud. Mycol.">
        <title>101 Dothideomycetes genomes: a test case for predicting lifestyles and emergence of pathogens.</title>
        <authorList>
            <person name="Haridas S."/>
            <person name="Albert R."/>
            <person name="Binder M."/>
            <person name="Bloem J."/>
            <person name="Labutti K."/>
            <person name="Salamov A."/>
            <person name="Andreopoulos B."/>
            <person name="Baker S."/>
            <person name="Barry K."/>
            <person name="Bills G."/>
            <person name="Bluhm B."/>
            <person name="Cannon C."/>
            <person name="Castanera R."/>
            <person name="Culley D."/>
            <person name="Daum C."/>
            <person name="Ezra D."/>
            <person name="Gonzalez J."/>
            <person name="Henrissat B."/>
            <person name="Kuo A."/>
            <person name="Liang C."/>
            <person name="Lipzen A."/>
            <person name="Lutzoni F."/>
            <person name="Magnuson J."/>
            <person name="Mondo S."/>
            <person name="Nolan M."/>
            <person name="Ohm R."/>
            <person name="Pangilinan J."/>
            <person name="Park H.-J."/>
            <person name="Ramirez L."/>
            <person name="Alfaro M."/>
            <person name="Sun H."/>
            <person name="Tritt A."/>
            <person name="Yoshinaga Y."/>
            <person name="Zwiers L.-H."/>
            <person name="Turgeon B."/>
            <person name="Goodwin S."/>
            <person name="Spatafora J."/>
            <person name="Crous P."/>
            <person name="Grigoriev I."/>
        </authorList>
    </citation>
    <scope>NUCLEOTIDE SEQUENCE</scope>
    <source>
        <strain evidence="20">CBS 122368</strain>
    </source>
</reference>
<comment type="subcellular location">
    <subcellularLocation>
        <location evidence="1 17">Cytoplasm</location>
    </subcellularLocation>
</comment>
<dbReference type="InterPro" id="IPR013750">
    <property type="entry name" value="GHMP_kinase_C_dom"/>
</dbReference>
<keyword evidence="7 17" id="KW-0547">Nucleotide-binding</keyword>
<dbReference type="PANTHER" id="PTHR43290:SF2">
    <property type="entry name" value="MEVALONATE KINASE"/>
    <property type="match status" value="1"/>
</dbReference>
<dbReference type="PANTHER" id="PTHR43290">
    <property type="entry name" value="MEVALONATE KINASE"/>
    <property type="match status" value="1"/>
</dbReference>
<evidence type="ECO:0000313" key="21">
    <source>
        <dbReference type="Proteomes" id="UP000800094"/>
    </source>
</evidence>
<dbReference type="InterPro" id="IPR006204">
    <property type="entry name" value="GHMP_kinase_N_dom"/>
</dbReference>
<keyword evidence="13 17" id="KW-1207">Sterol metabolism</keyword>
<evidence type="ECO:0000256" key="17">
    <source>
        <dbReference type="RuleBase" id="RU363087"/>
    </source>
</evidence>
<evidence type="ECO:0000256" key="10">
    <source>
        <dbReference type="ARBA" id="ARBA00022842"/>
    </source>
</evidence>
<evidence type="ECO:0000259" key="19">
    <source>
        <dbReference type="Pfam" id="PF08544"/>
    </source>
</evidence>
<sequence length="444" mass="47925">MAAPFMVSAPGKVIVFGEHGAVYGQPAIAAAISLRSYLHVKTLSDSERTVTLDFKDIAFYHTWAIDSLPWTASRYASARKLYQCHGGSLDKALLAAIQPLVESISPDLPLKERKVHRGSATAFLYLFLSLGSPQSRGFVYTLRSTIPVGAGLGSSASVCVCLSAALLIQGNALEGPRRDWDTQLERINSWAYAGELCIHGDPSGVDNTVSCRGKAVLFRKNADRPSSITPLDYFPTLRLLLINTKQARTTAEQVKKVQQLKEANQAVIGPILDAIGQVAEEALQFLSSATTHLDDSEEGRAAIRNLGRLFLYNHGLLVSLGASHPCLDRVWQLADTAQIGWTKLTGAGGGGCAIVLPRPDVSEDAVREFEREITKEGFKKHEAVLGAAGVGVRGHTVFRTGPEGAVEEIDEEQFANAADARAIERLVGLGGQETSKGWMFWSAR</sequence>
<dbReference type="InterPro" id="IPR036554">
    <property type="entry name" value="GHMP_kinase_C_sf"/>
</dbReference>
<feature type="domain" description="GHMP kinase C-terminal" evidence="19">
    <location>
        <begin position="303"/>
        <end position="369"/>
    </location>
</feature>
<evidence type="ECO:0000256" key="7">
    <source>
        <dbReference type="ARBA" id="ARBA00022741"/>
    </source>
</evidence>
<evidence type="ECO:0000256" key="5">
    <source>
        <dbReference type="ARBA" id="ARBA00022516"/>
    </source>
</evidence>
<dbReference type="Proteomes" id="UP000800094">
    <property type="component" value="Unassembled WGS sequence"/>
</dbReference>
<dbReference type="UniPathway" id="UPA00057">
    <property type="reaction ID" value="UER00098"/>
</dbReference>
<keyword evidence="5 17" id="KW-0444">Lipid biosynthesis</keyword>
<dbReference type="InterPro" id="IPR006205">
    <property type="entry name" value="Mev_gal_kin"/>
</dbReference>
<dbReference type="PROSITE" id="PS00627">
    <property type="entry name" value="GHMP_KINASES_ATP"/>
    <property type="match status" value="1"/>
</dbReference>
<dbReference type="SUPFAM" id="SSF54211">
    <property type="entry name" value="Ribosomal protein S5 domain 2-like"/>
    <property type="match status" value="1"/>
</dbReference>
<dbReference type="Pfam" id="PF00288">
    <property type="entry name" value="GHMP_kinases_N"/>
    <property type="match status" value="1"/>
</dbReference>
<dbReference type="EMBL" id="ML987212">
    <property type="protein sequence ID" value="KAF2241428.1"/>
    <property type="molecule type" value="Genomic_DNA"/>
</dbReference>
<evidence type="ECO:0000256" key="6">
    <source>
        <dbReference type="ARBA" id="ARBA00022679"/>
    </source>
</evidence>
<evidence type="ECO:0000256" key="4">
    <source>
        <dbReference type="ARBA" id="ARBA00022490"/>
    </source>
</evidence>
<keyword evidence="4 17" id="KW-0963">Cytoplasm</keyword>
<dbReference type="GO" id="GO:0004496">
    <property type="term" value="F:mevalonate kinase activity"/>
    <property type="evidence" value="ECO:0007669"/>
    <property type="project" value="UniProtKB-EC"/>
</dbReference>
<feature type="domain" description="GHMP kinase N-terminal" evidence="18">
    <location>
        <begin position="129"/>
        <end position="210"/>
    </location>
</feature>
<keyword evidence="21" id="KW-1185">Reference proteome</keyword>
<evidence type="ECO:0000256" key="2">
    <source>
        <dbReference type="ARBA" id="ARBA00006495"/>
    </source>
</evidence>
<evidence type="ECO:0000256" key="14">
    <source>
        <dbReference type="ARBA" id="ARBA00023221"/>
    </source>
</evidence>
<evidence type="ECO:0000256" key="1">
    <source>
        <dbReference type="ARBA" id="ARBA00004496"/>
    </source>
</evidence>
<evidence type="ECO:0000313" key="20">
    <source>
        <dbReference type="EMBL" id="KAF2241428.1"/>
    </source>
</evidence>
<evidence type="ECO:0000256" key="8">
    <source>
        <dbReference type="ARBA" id="ARBA00022777"/>
    </source>
</evidence>
<keyword evidence="10" id="KW-0460">Magnesium</keyword>
<dbReference type="SUPFAM" id="SSF55060">
    <property type="entry name" value="GHMP Kinase, C-terminal domain"/>
    <property type="match status" value="1"/>
</dbReference>
<evidence type="ECO:0000256" key="16">
    <source>
        <dbReference type="ARBA" id="ARBA00029438"/>
    </source>
</evidence>
<dbReference type="Pfam" id="PF08544">
    <property type="entry name" value="GHMP_kinases_C"/>
    <property type="match status" value="1"/>
</dbReference>
<evidence type="ECO:0000256" key="12">
    <source>
        <dbReference type="ARBA" id="ARBA00023098"/>
    </source>
</evidence>
<keyword evidence="12 17" id="KW-0443">Lipid metabolism</keyword>
<dbReference type="GO" id="GO:0006696">
    <property type="term" value="P:ergosterol biosynthetic process"/>
    <property type="evidence" value="ECO:0007669"/>
    <property type="project" value="TreeGrafter"/>
</dbReference>
<dbReference type="GeneID" id="54584606"/>
<comment type="pathway">
    <text evidence="16 17">Isoprenoid biosynthesis; isopentenyl diphosphate biosynthesis via mevalonate pathway; isopentenyl diphosphate from (R)-mevalonate: step 1/3.</text>
</comment>
<dbReference type="PRINTS" id="PR00959">
    <property type="entry name" value="MEVGALKINASE"/>
</dbReference>
<dbReference type="OrthoDB" id="1652964at2759"/>
<dbReference type="GO" id="GO:0019287">
    <property type="term" value="P:isopentenyl diphosphate biosynthetic process, mevalonate pathway"/>
    <property type="evidence" value="ECO:0007669"/>
    <property type="project" value="UniProtKB-UniPathway"/>
</dbReference>
<keyword evidence="8 17" id="KW-0418">Kinase</keyword>
<comment type="function">
    <text evidence="17">Mevalonate kinase; part of the second module of ergosterol biosynthesis pathway that includes the middle steps of the pathway. The second module is carried out in the vacuole and involves the formation of farnesyl diphosphate, which is also an important intermediate in the biosynthesis of ubiquinone, dolichol, heme and prenylated proteins.</text>
</comment>
<proteinExistence type="inferred from homology"/>
<keyword evidence="17" id="KW-0752">Steroid biosynthesis</keyword>
<keyword evidence="6 17" id="KW-0808">Transferase</keyword>
<dbReference type="InterPro" id="IPR020568">
    <property type="entry name" value="Ribosomal_Su5_D2-typ_SF"/>
</dbReference>
<keyword evidence="14 17" id="KW-0753">Steroid metabolism</keyword>
<evidence type="ECO:0000256" key="11">
    <source>
        <dbReference type="ARBA" id="ARBA00023011"/>
    </source>
</evidence>
<evidence type="ECO:0000259" key="18">
    <source>
        <dbReference type="Pfam" id="PF00288"/>
    </source>
</evidence>
<dbReference type="AlphaFoldDB" id="A0A6A6HUJ1"/>
<dbReference type="Gene3D" id="3.30.70.890">
    <property type="entry name" value="GHMP kinase, C-terminal domain"/>
    <property type="match status" value="1"/>
</dbReference>
<dbReference type="InterPro" id="IPR006203">
    <property type="entry name" value="GHMP_knse_ATP-bd_CS"/>
</dbReference>
<evidence type="ECO:0000256" key="13">
    <source>
        <dbReference type="ARBA" id="ARBA00023166"/>
    </source>
</evidence>
<dbReference type="NCBIfam" id="TIGR00549">
    <property type="entry name" value="mevalon_kin"/>
    <property type="match status" value="1"/>
</dbReference>
<dbReference type="GO" id="GO:0005524">
    <property type="term" value="F:ATP binding"/>
    <property type="evidence" value="ECO:0007669"/>
    <property type="project" value="UniProtKB-KW"/>
</dbReference>